<feature type="region of interest" description="Disordered" evidence="1">
    <location>
        <begin position="157"/>
        <end position="184"/>
    </location>
</feature>
<sequence length="219" mass="24905">TSEADKFTALVSSLDDDIYESMCSAIAGLPSAHRYQSLKMLLVEHYSLTRGQELRKLLSGLSIKDKKPSRLLAEMRSLAGPGRIDDKDYKTLFLEYLPSDVRMTLQVVPGDVNVLAAVADKIMEQRPPDDNRELVAIQQPEHDLANKIAELTKQLNELKARHESTSRSRLRSRSRTRTSTHSKQTRICYYHRQFGQMAKKCTEPCEWPKGKANKQTSEN</sequence>
<feature type="non-terminal residue" evidence="2">
    <location>
        <position position="1"/>
    </location>
</feature>
<dbReference type="Proteomes" id="UP000053097">
    <property type="component" value="Unassembled WGS sequence"/>
</dbReference>
<feature type="compositionally biased region" description="Basic residues" evidence="1">
    <location>
        <begin position="168"/>
        <end position="184"/>
    </location>
</feature>
<accession>A0A026WKQ5</accession>
<protein>
    <submittedName>
        <fullName evidence="2">Uncharacterized protein</fullName>
    </submittedName>
</protein>
<evidence type="ECO:0000313" key="2">
    <source>
        <dbReference type="EMBL" id="EZA56622.1"/>
    </source>
</evidence>
<reference evidence="2 3" key="1">
    <citation type="journal article" date="2014" name="Curr. Biol.">
        <title>The genome of the clonal raider ant Cerapachys biroi.</title>
        <authorList>
            <person name="Oxley P.R."/>
            <person name="Ji L."/>
            <person name="Fetter-Pruneda I."/>
            <person name="McKenzie S.K."/>
            <person name="Li C."/>
            <person name="Hu H."/>
            <person name="Zhang G."/>
            <person name="Kronauer D.J."/>
        </authorList>
    </citation>
    <scope>NUCLEOTIDE SEQUENCE [LARGE SCALE GENOMIC DNA]</scope>
</reference>
<evidence type="ECO:0000313" key="3">
    <source>
        <dbReference type="Proteomes" id="UP000053097"/>
    </source>
</evidence>
<keyword evidence="3" id="KW-1185">Reference proteome</keyword>
<gene>
    <name evidence="2" type="ORF">X777_03300</name>
</gene>
<dbReference type="PANTHER" id="PTHR33327">
    <property type="entry name" value="ENDONUCLEASE"/>
    <property type="match status" value="1"/>
</dbReference>
<feature type="compositionally biased region" description="Basic and acidic residues" evidence="1">
    <location>
        <begin position="157"/>
        <end position="166"/>
    </location>
</feature>
<evidence type="ECO:0000256" key="1">
    <source>
        <dbReference type="SAM" id="MobiDB-lite"/>
    </source>
</evidence>
<dbReference type="OrthoDB" id="7552726at2759"/>
<dbReference type="EMBL" id="KK107160">
    <property type="protein sequence ID" value="EZA56622.1"/>
    <property type="molecule type" value="Genomic_DNA"/>
</dbReference>
<dbReference type="OMA" id="KQTRICY"/>
<proteinExistence type="predicted"/>
<organism evidence="2 3">
    <name type="scientific">Ooceraea biroi</name>
    <name type="common">Clonal raider ant</name>
    <name type="synonym">Cerapachys biroi</name>
    <dbReference type="NCBI Taxonomy" id="2015173"/>
    <lineage>
        <taxon>Eukaryota</taxon>
        <taxon>Metazoa</taxon>
        <taxon>Ecdysozoa</taxon>
        <taxon>Arthropoda</taxon>
        <taxon>Hexapoda</taxon>
        <taxon>Insecta</taxon>
        <taxon>Pterygota</taxon>
        <taxon>Neoptera</taxon>
        <taxon>Endopterygota</taxon>
        <taxon>Hymenoptera</taxon>
        <taxon>Apocrita</taxon>
        <taxon>Aculeata</taxon>
        <taxon>Formicoidea</taxon>
        <taxon>Formicidae</taxon>
        <taxon>Dorylinae</taxon>
        <taxon>Ooceraea</taxon>
    </lineage>
</organism>
<dbReference type="AlphaFoldDB" id="A0A026WKQ5"/>
<dbReference type="PANTHER" id="PTHR33327:SF3">
    <property type="entry name" value="RNA-DIRECTED DNA POLYMERASE"/>
    <property type="match status" value="1"/>
</dbReference>
<name>A0A026WKQ5_OOCBI</name>